<organism evidence="4 5">
    <name type="scientific">Leuconostoc aquikimchii</name>
    <dbReference type="NCBI Taxonomy" id="3236804"/>
    <lineage>
        <taxon>Bacteria</taxon>
        <taxon>Bacillati</taxon>
        <taxon>Bacillota</taxon>
        <taxon>Bacilli</taxon>
        <taxon>Lactobacillales</taxon>
        <taxon>Lactobacillaceae</taxon>
        <taxon>Leuconostoc</taxon>
    </lineage>
</organism>
<dbReference type="EMBL" id="JBFPER010000001">
    <property type="protein sequence ID" value="MEX0381174.1"/>
    <property type="molecule type" value="Genomic_DNA"/>
</dbReference>
<keyword evidence="2" id="KW-1003">Cell membrane</keyword>
<reference evidence="4 5" key="1">
    <citation type="submission" date="2024-07" db="EMBL/GenBank/DDBJ databases">
        <authorList>
            <person name="Yun M."/>
        </authorList>
    </citation>
    <scope>NUCLEOTIDE SEQUENCE [LARGE SCALE GENOMIC DNA]</scope>
    <source>
        <strain evidence="4 5">MS01</strain>
    </source>
</reference>
<comment type="pathway">
    <text evidence="1">Protein modification; protein glycosylation.</text>
</comment>
<evidence type="ECO:0000256" key="3">
    <source>
        <dbReference type="ARBA" id="ARBA00023136"/>
    </source>
</evidence>
<comment type="caution">
    <text evidence="4">The sequence shown here is derived from an EMBL/GenBank/DDBJ whole genome shotgun (WGS) entry which is preliminary data.</text>
</comment>
<evidence type="ECO:0000313" key="4">
    <source>
        <dbReference type="EMBL" id="MEX0381174.1"/>
    </source>
</evidence>
<evidence type="ECO:0000256" key="1">
    <source>
        <dbReference type="ARBA" id="ARBA00004922"/>
    </source>
</evidence>
<dbReference type="RefSeq" id="WP_367974766.1">
    <property type="nucleotide sequence ID" value="NZ_JBFPEQ010000001.1"/>
</dbReference>
<sequence length="444" mass="51709">MINLSEHMDENTIDLVWSLSNAGIKYRSIIIFDNGWLADNMVSPFSFYSSAYDDKSGRALFFNEVPVQPFWGIRGNNELAEVYDNDTIRSKIFYHENREVERVEWWNTLNKIVFVDHYNCYGRLYAKTYYHHDVPAQKSYFSSDNHEIINHNLVTNQIMLSFEGKNYFFTSLTEFVVFFIKQNFAVQDYNQIIYNSLSTPLFIVEELKKETKGILVWDEPLTQGVPGNMAEILSNHESNTTHIFFQRQADMRKIHNEYHFSRDAIISYLGKTYDFTTKIKSRENKKNILIVTSSDDIWQLGKLVESLPQMNFKIMALTEMSDKLTASSKYENVELFPIAEPQHILDAVKQADYLLDINNGPEVLDVVKQTFLSHTLILSVENRTHHAKYIASEHIFTNEASDLMIEKINITRHNMLKYGKALTLQENIYGPEGSKSYYAKAFKS</sequence>
<proteinExistence type="predicted"/>
<dbReference type="InterPro" id="IPR014268">
    <property type="entry name" value="GtfB"/>
</dbReference>
<keyword evidence="5" id="KW-1185">Reference proteome</keyword>
<dbReference type="Proteomes" id="UP001556617">
    <property type="component" value="Unassembled WGS sequence"/>
</dbReference>
<gene>
    <name evidence="4" type="primary">gtfB</name>
    <name evidence="4" type="ORF">AB3K24_07390</name>
</gene>
<dbReference type="NCBIfam" id="TIGR02919">
    <property type="entry name" value="accessory Sec system glycosylation chaperone GtfB"/>
    <property type="match status" value="1"/>
</dbReference>
<keyword evidence="3" id="KW-0472">Membrane</keyword>
<protein>
    <submittedName>
        <fullName evidence="4">Accessory Sec system glycosylation chaperone GtfB</fullName>
    </submittedName>
</protein>
<name>A0ABV3S3Z2_9LACO</name>
<evidence type="ECO:0000256" key="2">
    <source>
        <dbReference type="ARBA" id="ARBA00022475"/>
    </source>
</evidence>
<accession>A0ABV3S3Z2</accession>
<evidence type="ECO:0000313" key="5">
    <source>
        <dbReference type="Proteomes" id="UP001556617"/>
    </source>
</evidence>